<keyword evidence="1" id="KW-0732">Signal</keyword>
<evidence type="ECO:0000256" key="1">
    <source>
        <dbReference type="SAM" id="SignalP"/>
    </source>
</evidence>
<dbReference type="HOGENOM" id="CLU_084275_1_0_1"/>
<gene>
    <name evidence="2" type="ORF">PFICI_04925</name>
</gene>
<dbReference type="OMA" id="TWYADSH"/>
<protein>
    <submittedName>
        <fullName evidence="2">Uncharacterized protein</fullName>
    </submittedName>
</protein>
<keyword evidence="3" id="KW-1185">Reference proteome</keyword>
<evidence type="ECO:0000313" key="3">
    <source>
        <dbReference type="Proteomes" id="UP000030651"/>
    </source>
</evidence>
<sequence>MKTFTLFALSLVGPLAEAAAIIQGDRNGHAEWNSTLPRPGFPGILGKKSLAGPLNDTLPAGYFLLANGGKTEVVNEDQLKAFLKAEGIALAPSIDESWLDFTPPADVLESLKANSSALSARQSSCERTTSYVTDKEERFVNWDVQMSPVVLGTAEGITVSVASGYSVANSISASAGIDVTLIKDYLSGSAGVDYTTTWTTTTSNTYTTTVKDGDAGVWITRPWTNRKSGRTMQGCPGSLTQTGTWQADSYEDGSYDNAKWVSGFITTCVKTAPTSGQLTRCNGGGVFV</sequence>
<dbReference type="eggNOG" id="ENOG502SHR0">
    <property type="taxonomic scope" value="Eukaryota"/>
</dbReference>
<proteinExistence type="predicted"/>
<reference evidence="3" key="1">
    <citation type="journal article" date="2015" name="BMC Genomics">
        <title>Genomic and transcriptomic analysis of the endophytic fungus Pestalotiopsis fici reveals its lifestyle and high potential for synthesis of natural products.</title>
        <authorList>
            <person name="Wang X."/>
            <person name="Zhang X."/>
            <person name="Liu L."/>
            <person name="Xiang M."/>
            <person name="Wang W."/>
            <person name="Sun X."/>
            <person name="Che Y."/>
            <person name="Guo L."/>
            <person name="Liu G."/>
            <person name="Guo L."/>
            <person name="Wang C."/>
            <person name="Yin W.B."/>
            <person name="Stadler M."/>
            <person name="Zhang X."/>
            <person name="Liu X."/>
        </authorList>
    </citation>
    <scope>NUCLEOTIDE SEQUENCE [LARGE SCALE GENOMIC DNA]</scope>
    <source>
        <strain evidence="3">W106-1 / CGMCC3.15140</strain>
    </source>
</reference>
<feature type="chain" id="PRO_5004834459" evidence="1">
    <location>
        <begin position="19"/>
        <end position="288"/>
    </location>
</feature>
<dbReference type="Proteomes" id="UP000030651">
    <property type="component" value="Unassembled WGS sequence"/>
</dbReference>
<accession>W3XAI7</accession>
<dbReference type="OrthoDB" id="4831122at2759"/>
<dbReference type="KEGG" id="pfy:PFICI_04925"/>
<feature type="signal peptide" evidence="1">
    <location>
        <begin position="1"/>
        <end position="18"/>
    </location>
</feature>
<name>W3XAI7_PESFW</name>
<dbReference type="InParanoid" id="W3XAI7"/>
<dbReference type="GeneID" id="19269938"/>
<dbReference type="AlphaFoldDB" id="W3XAI7"/>
<dbReference type="EMBL" id="KI912111">
    <property type="protein sequence ID" value="ETS83049.1"/>
    <property type="molecule type" value="Genomic_DNA"/>
</dbReference>
<evidence type="ECO:0000313" key="2">
    <source>
        <dbReference type="EMBL" id="ETS83049.1"/>
    </source>
</evidence>
<organism evidence="2 3">
    <name type="scientific">Pestalotiopsis fici (strain W106-1 / CGMCC3.15140)</name>
    <dbReference type="NCBI Taxonomy" id="1229662"/>
    <lineage>
        <taxon>Eukaryota</taxon>
        <taxon>Fungi</taxon>
        <taxon>Dikarya</taxon>
        <taxon>Ascomycota</taxon>
        <taxon>Pezizomycotina</taxon>
        <taxon>Sordariomycetes</taxon>
        <taxon>Xylariomycetidae</taxon>
        <taxon>Amphisphaeriales</taxon>
        <taxon>Sporocadaceae</taxon>
        <taxon>Pestalotiopsis</taxon>
    </lineage>
</organism>
<dbReference type="RefSeq" id="XP_007831697.1">
    <property type="nucleotide sequence ID" value="XM_007833506.1"/>
</dbReference>